<dbReference type="KEGG" id="gsn:YC6258_03630"/>
<dbReference type="HOGENOM" id="CLU_1359621_0_0_6"/>
<name>A0A0C5VMY4_9GAMM</name>
<sequence length="201" mass="22353">MSDIVKINIDLNNGAVNIEANSESLDAIFDRLESFLPSLIDAKSQFSESESPETDAQKKVSPESEISGENGAEELKKKAALKPKKTSSTKPETFKTVELGLNADQRQAFKDFYAEKSPSGQSNHVLTVIYWLIKNTDKEHLTKDEIFTGLRTVNEKAPKRLTSVLSNLALASYITKEGTNSGLHHIGEDYIERELPKKKVK</sequence>
<organism evidence="2 3">
    <name type="scientific">Gynuella sunshinyii YC6258</name>
    <dbReference type="NCBI Taxonomy" id="1445510"/>
    <lineage>
        <taxon>Bacteria</taxon>
        <taxon>Pseudomonadati</taxon>
        <taxon>Pseudomonadota</taxon>
        <taxon>Gammaproteobacteria</taxon>
        <taxon>Oceanospirillales</taxon>
        <taxon>Saccharospirillaceae</taxon>
        <taxon>Gynuella</taxon>
    </lineage>
</organism>
<evidence type="ECO:0000256" key="1">
    <source>
        <dbReference type="SAM" id="MobiDB-lite"/>
    </source>
</evidence>
<gene>
    <name evidence="2" type="ORF">YC6258_03630</name>
</gene>
<dbReference type="EMBL" id="CP007142">
    <property type="protein sequence ID" value="AJQ95666.1"/>
    <property type="molecule type" value="Genomic_DNA"/>
</dbReference>
<reference evidence="2 3" key="1">
    <citation type="submission" date="2014-01" db="EMBL/GenBank/DDBJ databases">
        <title>Full genme sequencing of cellulolytic bacterium Gynuella sunshinyii YC6258T gen. nov., sp. nov.</title>
        <authorList>
            <person name="Khan H."/>
            <person name="Chung E.J."/>
            <person name="Chung Y.R."/>
        </authorList>
    </citation>
    <scope>NUCLEOTIDE SEQUENCE [LARGE SCALE GENOMIC DNA]</scope>
    <source>
        <strain evidence="2 3">YC6258</strain>
    </source>
</reference>
<accession>A0A0C5VMY4</accession>
<evidence type="ECO:0000313" key="3">
    <source>
        <dbReference type="Proteomes" id="UP000032266"/>
    </source>
</evidence>
<dbReference type="AlphaFoldDB" id="A0A0C5VMY4"/>
<keyword evidence="3" id="KW-1185">Reference proteome</keyword>
<evidence type="ECO:0000313" key="2">
    <source>
        <dbReference type="EMBL" id="AJQ95666.1"/>
    </source>
</evidence>
<feature type="region of interest" description="Disordered" evidence="1">
    <location>
        <begin position="44"/>
        <end position="92"/>
    </location>
</feature>
<dbReference type="Proteomes" id="UP000032266">
    <property type="component" value="Chromosome"/>
</dbReference>
<proteinExistence type="predicted"/>
<protein>
    <submittedName>
        <fullName evidence="2">Uncharacterized protein</fullName>
    </submittedName>
</protein>
<dbReference type="RefSeq" id="WP_044617893.1">
    <property type="nucleotide sequence ID" value="NZ_CP007142.1"/>
</dbReference>
<dbReference type="OrthoDB" id="659934at2"/>
<dbReference type="STRING" id="1445510.YC6258_03630"/>
<feature type="compositionally biased region" description="Basic residues" evidence="1">
    <location>
        <begin position="78"/>
        <end position="87"/>
    </location>
</feature>